<proteinExistence type="inferred from homology"/>
<evidence type="ECO:0000256" key="3">
    <source>
        <dbReference type="ARBA" id="ARBA00005667"/>
    </source>
</evidence>
<organism evidence="22 23">
    <name type="scientific">Citrus unshiu</name>
    <name type="common">Satsuma mandarin</name>
    <name type="synonym">Citrus nobilis var. unshiu</name>
    <dbReference type="NCBI Taxonomy" id="55188"/>
    <lineage>
        <taxon>Eukaryota</taxon>
        <taxon>Viridiplantae</taxon>
        <taxon>Streptophyta</taxon>
        <taxon>Embryophyta</taxon>
        <taxon>Tracheophyta</taxon>
        <taxon>Spermatophyta</taxon>
        <taxon>Magnoliopsida</taxon>
        <taxon>eudicotyledons</taxon>
        <taxon>Gunneridae</taxon>
        <taxon>Pentapetalae</taxon>
        <taxon>rosids</taxon>
        <taxon>malvids</taxon>
        <taxon>Sapindales</taxon>
        <taxon>Rutaceae</taxon>
        <taxon>Aurantioideae</taxon>
        <taxon>Citrus</taxon>
    </lineage>
</organism>
<evidence type="ECO:0000256" key="10">
    <source>
        <dbReference type="ARBA" id="ARBA00022694"/>
    </source>
</evidence>
<comment type="subcellular location">
    <subcellularLocation>
        <location evidence="2">Mitochondrion inner membrane</location>
        <topology evidence="2">Single-pass membrane protein</topology>
        <orientation evidence="2">Matrix side</orientation>
    </subcellularLocation>
</comment>
<dbReference type="FunFam" id="3.30.420.40:FF:000037">
    <property type="entry name" value="Probable tRNA N6-adenosine threonylcarbamoyltransferase"/>
    <property type="match status" value="1"/>
</dbReference>
<keyword evidence="7" id="KW-0679">Respiratory chain</keyword>
<evidence type="ECO:0000256" key="4">
    <source>
        <dbReference type="ARBA" id="ARBA00012156"/>
    </source>
</evidence>
<evidence type="ECO:0000256" key="9">
    <source>
        <dbReference type="ARBA" id="ARBA00022692"/>
    </source>
</evidence>
<keyword evidence="11" id="KW-0479">Metal-binding</keyword>
<dbReference type="InterPro" id="IPR043129">
    <property type="entry name" value="ATPase_NBD"/>
</dbReference>
<keyword evidence="16" id="KW-0496">Mitochondrion</keyword>
<evidence type="ECO:0000313" key="23">
    <source>
        <dbReference type="Proteomes" id="UP000236630"/>
    </source>
</evidence>
<dbReference type="AlphaFoldDB" id="A0A2H5QX69"/>
<keyword evidence="10" id="KW-0819">tRNA processing</keyword>
<evidence type="ECO:0000313" key="22">
    <source>
        <dbReference type="EMBL" id="GAY69220.1"/>
    </source>
</evidence>
<evidence type="ECO:0000256" key="19">
    <source>
        <dbReference type="ARBA" id="ARBA00048117"/>
    </source>
</evidence>
<dbReference type="GO" id="GO:0022900">
    <property type="term" value="P:electron transport chain"/>
    <property type="evidence" value="ECO:0007669"/>
    <property type="project" value="InterPro"/>
</dbReference>
<dbReference type="PRINTS" id="PR00789">
    <property type="entry name" value="OSIALOPTASE"/>
</dbReference>
<keyword evidence="9" id="KW-0812">Transmembrane</keyword>
<keyword evidence="12" id="KW-0999">Mitochondrion inner membrane</keyword>
<sequence length="285" mass="31127">MGMHAGLKMKRMIALGFEGSANKIGVGVVTLDGSILSNPRHTYFTPPGQGFLPRETAQHHLEHVLPLVKSALKTAGITPDEIDCLCYTRGPGMGAPLQVAAVVVRVLSQLWKKPIVAVNHCVAHIEMGRIVTGAEDPVVLYVSGGNTQVIAYSEGRYRIFGETIDIAVGNCLDRFARVLTLSNDPSPGYNIEQKKKKHRSKELASVDKISERMGHTGEFFRRRDGWRKHPLLTSNLRQATPGLGIALVAFGIYLVGEQVYNRVIAPSPSHSHHTHHQHSAASSSH</sequence>
<gene>
    <name evidence="22" type="ORF">CUMW_270260</name>
</gene>
<dbReference type="EMBL" id="BDQV01001135">
    <property type="protein sequence ID" value="GAY69220.1"/>
    <property type="molecule type" value="Genomic_DNA"/>
</dbReference>
<feature type="region of interest" description="Disordered" evidence="20">
    <location>
        <begin position="266"/>
        <end position="285"/>
    </location>
</feature>
<comment type="function">
    <text evidence="1">Accessory subunit of the mitochondrial membrane respiratory chain NADH dehydrogenase (Complex I), that is believed not to be involved in catalysis. Complex I functions in the transfer of electrons from NADH to the respiratory chain. The immediate electron acceptor for the enzyme is believed to be ubiquinone.</text>
</comment>
<keyword evidence="8" id="KW-0808">Transferase</keyword>
<dbReference type="Gene3D" id="3.30.420.40">
    <property type="match status" value="2"/>
</dbReference>
<keyword evidence="14" id="KW-1133">Transmembrane helix</keyword>
<comment type="catalytic activity">
    <reaction evidence="19">
        <text>L-threonylcarbamoyladenylate + adenosine(37) in tRNA = N(6)-L-threonylcarbamoyladenosine(37) in tRNA + AMP + H(+)</text>
        <dbReference type="Rhea" id="RHEA:37059"/>
        <dbReference type="Rhea" id="RHEA-COMP:10162"/>
        <dbReference type="Rhea" id="RHEA-COMP:10163"/>
        <dbReference type="ChEBI" id="CHEBI:15378"/>
        <dbReference type="ChEBI" id="CHEBI:73682"/>
        <dbReference type="ChEBI" id="CHEBI:74411"/>
        <dbReference type="ChEBI" id="CHEBI:74418"/>
        <dbReference type="ChEBI" id="CHEBI:456215"/>
        <dbReference type="EC" id="2.3.1.234"/>
    </reaction>
</comment>
<dbReference type="GO" id="GO:0061711">
    <property type="term" value="F:tRNA N(6)-L-threonylcarbamoyladenine synthase activity"/>
    <property type="evidence" value="ECO:0007669"/>
    <property type="project" value="UniProtKB-EC"/>
</dbReference>
<dbReference type="Pfam" id="PF08122">
    <property type="entry name" value="NDUF_B12"/>
    <property type="match status" value="1"/>
</dbReference>
<evidence type="ECO:0000256" key="13">
    <source>
        <dbReference type="ARBA" id="ARBA00022982"/>
    </source>
</evidence>
<name>A0A2H5QX69_CITUN</name>
<evidence type="ECO:0000256" key="7">
    <source>
        <dbReference type="ARBA" id="ARBA00022660"/>
    </source>
</evidence>
<evidence type="ECO:0000256" key="1">
    <source>
        <dbReference type="ARBA" id="ARBA00003195"/>
    </source>
</evidence>
<dbReference type="STRING" id="55188.A0A2H5QX69"/>
<keyword evidence="17" id="KW-0472">Membrane</keyword>
<dbReference type="InterPro" id="IPR000905">
    <property type="entry name" value="Gcp-like_dom"/>
</dbReference>
<dbReference type="Proteomes" id="UP000236630">
    <property type="component" value="Unassembled WGS sequence"/>
</dbReference>
<dbReference type="EC" id="2.3.1.234" evidence="4"/>
<dbReference type="SUPFAM" id="SSF53067">
    <property type="entry name" value="Actin-like ATPase domain"/>
    <property type="match status" value="2"/>
</dbReference>
<evidence type="ECO:0000259" key="21">
    <source>
        <dbReference type="Pfam" id="PF00814"/>
    </source>
</evidence>
<dbReference type="InterPro" id="IPR017861">
    <property type="entry name" value="KAE1/TsaD"/>
</dbReference>
<feature type="domain" description="Gcp-like" evidence="21">
    <location>
        <begin position="40"/>
        <end position="198"/>
    </location>
</feature>
<dbReference type="PANTHER" id="PTHR11735">
    <property type="entry name" value="TRNA N6-ADENOSINE THREONYLCARBAMOYLTRANSFERASE"/>
    <property type="match status" value="1"/>
</dbReference>
<evidence type="ECO:0000256" key="17">
    <source>
        <dbReference type="ARBA" id="ARBA00023136"/>
    </source>
</evidence>
<dbReference type="InterPro" id="IPR012576">
    <property type="entry name" value="NDUFB3"/>
</dbReference>
<dbReference type="Pfam" id="PF00814">
    <property type="entry name" value="TsaD"/>
    <property type="match status" value="1"/>
</dbReference>
<dbReference type="GO" id="GO:0046872">
    <property type="term" value="F:metal ion binding"/>
    <property type="evidence" value="ECO:0007669"/>
    <property type="project" value="UniProtKB-KW"/>
</dbReference>
<accession>A0A2H5QX69</accession>
<evidence type="ECO:0000256" key="14">
    <source>
        <dbReference type="ARBA" id="ARBA00022989"/>
    </source>
</evidence>
<evidence type="ECO:0000256" key="8">
    <source>
        <dbReference type="ARBA" id="ARBA00022679"/>
    </source>
</evidence>
<dbReference type="PANTHER" id="PTHR11735:SF14">
    <property type="entry name" value="TRNA N6-ADENOSINE THREONYLCARBAMOYLTRANSFERASE"/>
    <property type="match status" value="1"/>
</dbReference>
<dbReference type="GO" id="GO:0005743">
    <property type="term" value="C:mitochondrial inner membrane"/>
    <property type="evidence" value="ECO:0007669"/>
    <property type="project" value="UniProtKB-SubCell"/>
</dbReference>
<evidence type="ECO:0000256" key="18">
    <source>
        <dbReference type="ARBA" id="ARBA00023315"/>
    </source>
</evidence>
<reference evidence="22 23" key="1">
    <citation type="journal article" date="2017" name="Front. Genet.">
        <title>Draft sequencing of the heterozygous diploid genome of Satsuma (Citrus unshiu Marc.) using a hybrid assembly approach.</title>
        <authorList>
            <person name="Shimizu T."/>
            <person name="Tanizawa Y."/>
            <person name="Mochizuki T."/>
            <person name="Nagasaki H."/>
            <person name="Yoshioka T."/>
            <person name="Toyoda A."/>
            <person name="Fujiyama A."/>
            <person name="Kaminuma E."/>
            <person name="Nakamura Y."/>
        </authorList>
    </citation>
    <scope>NUCLEOTIDE SEQUENCE [LARGE SCALE GENOMIC DNA]</scope>
    <source>
        <strain evidence="23">cv. Miyagawa wase</strain>
    </source>
</reference>
<protein>
    <recommendedName>
        <fullName evidence="4">N(6)-L-threonylcarbamoyladenine synthase</fullName>
        <ecNumber evidence="4">2.3.1.234</ecNumber>
    </recommendedName>
</protein>
<keyword evidence="18" id="KW-0012">Acyltransferase</keyword>
<evidence type="ECO:0000256" key="20">
    <source>
        <dbReference type="SAM" id="MobiDB-lite"/>
    </source>
</evidence>
<evidence type="ECO:0000256" key="5">
    <source>
        <dbReference type="ARBA" id="ARBA00022448"/>
    </source>
</evidence>
<evidence type="ECO:0000256" key="6">
    <source>
        <dbReference type="ARBA" id="ARBA00022490"/>
    </source>
</evidence>
<evidence type="ECO:0000256" key="2">
    <source>
        <dbReference type="ARBA" id="ARBA00004298"/>
    </source>
</evidence>
<evidence type="ECO:0000256" key="11">
    <source>
        <dbReference type="ARBA" id="ARBA00022723"/>
    </source>
</evidence>
<evidence type="ECO:0000256" key="16">
    <source>
        <dbReference type="ARBA" id="ARBA00023128"/>
    </source>
</evidence>
<keyword evidence="6" id="KW-0963">Cytoplasm</keyword>
<keyword evidence="23" id="KW-1185">Reference proteome</keyword>
<comment type="similarity">
    <text evidence="3">Belongs to the complex I NDUFB3 subunit family.</text>
</comment>
<keyword evidence="15" id="KW-0408">Iron</keyword>
<keyword evidence="13" id="KW-0249">Electron transport</keyword>
<dbReference type="GO" id="GO:0000408">
    <property type="term" value="C:EKC/KEOPS complex"/>
    <property type="evidence" value="ECO:0007669"/>
    <property type="project" value="TreeGrafter"/>
</dbReference>
<comment type="caution">
    <text evidence="22">The sequence shown here is derived from an EMBL/GenBank/DDBJ whole genome shotgun (WGS) entry which is preliminary data.</text>
</comment>
<keyword evidence="5" id="KW-0813">Transport</keyword>
<dbReference type="GO" id="GO:0008033">
    <property type="term" value="P:tRNA processing"/>
    <property type="evidence" value="ECO:0007669"/>
    <property type="project" value="UniProtKB-KW"/>
</dbReference>
<evidence type="ECO:0000256" key="12">
    <source>
        <dbReference type="ARBA" id="ARBA00022792"/>
    </source>
</evidence>
<evidence type="ECO:0000256" key="15">
    <source>
        <dbReference type="ARBA" id="ARBA00023004"/>
    </source>
</evidence>